<sequence length="137" mass="14906">SELTGTRSITFAINLGTSRDDVLRLVSGLQHLSQTYKLVPLKEEKLNDVRYLMEMVNGMRLSPREAFFASKKNVTFKNSIGEVCGELVCPYPPGIPILIPGEVITEEALSYLVKVKENGGFVSGAADPSLSSIVVCT</sequence>
<dbReference type="InterPro" id="IPR008286">
    <property type="entry name" value="Prn/Lys/Arg_de-COase_C"/>
</dbReference>
<comment type="cofactor">
    <cofactor evidence="1">
        <name>pyridoxal 5'-phosphate</name>
        <dbReference type="ChEBI" id="CHEBI:597326"/>
    </cofactor>
</comment>
<feature type="domain" description="Orn/Lys/Arg decarboxylase C-terminal" evidence="3">
    <location>
        <begin position="44"/>
        <end position="117"/>
    </location>
</feature>
<accession>A0A699VIQ5</accession>
<evidence type="ECO:0000313" key="4">
    <source>
        <dbReference type="EMBL" id="GFD33308.1"/>
    </source>
</evidence>
<feature type="non-terminal residue" evidence="4">
    <location>
        <position position="1"/>
    </location>
</feature>
<dbReference type="Gene3D" id="3.90.100.10">
    <property type="entry name" value="Orn/Lys/Arg decarboxylase, C-terminal domain"/>
    <property type="match status" value="1"/>
</dbReference>
<proteinExistence type="predicted"/>
<keyword evidence="2" id="KW-0663">Pyridoxal phosphate</keyword>
<dbReference type="EMBL" id="BKCJ011433892">
    <property type="protein sequence ID" value="GFD33308.1"/>
    <property type="molecule type" value="Genomic_DNA"/>
</dbReference>
<dbReference type="AlphaFoldDB" id="A0A699VIQ5"/>
<comment type="caution">
    <text evidence="4">The sequence shown here is derived from an EMBL/GenBank/DDBJ whole genome shotgun (WGS) entry which is preliminary data.</text>
</comment>
<dbReference type="InterPro" id="IPR052357">
    <property type="entry name" value="Orn_Lys_Arg_decarboxylase-I"/>
</dbReference>
<dbReference type="PANTHER" id="PTHR43277:SF4">
    <property type="entry name" value="ARGININE DECARBOXYLASE"/>
    <property type="match status" value="1"/>
</dbReference>
<dbReference type="Pfam" id="PF03711">
    <property type="entry name" value="OKR_DC_1_C"/>
    <property type="match status" value="1"/>
</dbReference>
<gene>
    <name evidence="4" type="ORF">Tci_905277</name>
</gene>
<protein>
    <submittedName>
        <fullName evidence="4">Orn/Lys/Arg decarboxylase, C-terminal</fullName>
    </submittedName>
</protein>
<reference evidence="4" key="1">
    <citation type="journal article" date="2019" name="Sci. Rep.">
        <title>Draft genome of Tanacetum cinerariifolium, the natural source of mosquito coil.</title>
        <authorList>
            <person name="Yamashiro T."/>
            <person name="Shiraishi A."/>
            <person name="Satake H."/>
            <person name="Nakayama K."/>
        </authorList>
    </citation>
    <scope>NUCLEOTIDE SEQUENCE</scope>
</reference>
<name>A0A699VIQ5_TANCI</name>
<dbReference type="GO" id="GO:0003824">
    <property type="term" value="F:catalytic activity"/>
    <property type="evidence" value="ECO:0007669"/>
    <property type="project" value="InterPro"/>
</dbReference>
<evidence type="ECO:0000259" key="3">
    <source>
        <dbReference type="Pfam" id="PF03711"/>
    </source>
</evidence>
<dbReference type="InterPro" id="IPR036633">
    <property type="entry name" value="Prn/Lys/Arg_de-COase_C_sf"/>
</dbReference>
<dbReference type="PANTHER" id="PTHR43277">
    <property type="entry name" value="ARGININE DECARBOXYLASE"/>
    <property type="match status" value="1"/>
</dbReference>
<dbReference type="SUPFAM" id="SSF55904">
    <property type="entry name" value="Ornithine decarboxylase C-terminal domain"/>
    <property type="match status" value="1"/>
</dbReference>
<evidence type="ECO:0000256" key="2">
    <source>
        <dbReference type="ARBA" id="ARBA00022898"/>
    </source>
</evidence>
<organism evidence="4">
    <name type="scientific">Tanacetum cinerariifolium</name>
    <name type="common">Dalmatian daisy</name>
    <name type="synonym">Chrysanthemum cinerariifolium</name>
    <dbReference type="NCBI Taxonomy" id="118510"/>
    <lineage>
        <taxon>Eukaryota</taxon>
        <taxon>Viridiplantae</taxon>
        <taxon>Streptophyta</taxon>
        <taxon>Embryophyta</taxon>
        <taxon>Tracheophyta</taxon>
        <taxon>Spermatophyta</taxon>
        <taxon>Magnoliopsida</taxon>
        <taxon>eudicotyledons</taxon>
        <taxon>Gunneridae</taxon>
        <taxon>Pentapetalae</taxon>
        <taxon>asterids</taxon>
        <taxon>campanulids</taxon>
        <taxon>Asterales</taxon>
        <taxon>Asteraceae</taxon>
        <taxon>Asteroideae</taxon>
        <taxon>Anthemideae</taxon>
        <taxon>Anthemidinae</taxon>
        <taxon>Tanacetum</taxon>
    </lineage>
</organism>
<evidence type="ECO:0000256" key="1">
    <source>
        <dbReference type="ARBA" id="ARBA00001933"/>
    </source>
</evidence>